<evidence type="ECO:0000259" key="2">
    <source>
        <dbReference type="Pfam" id="PF12704"/>
    </source>
</evidence>
<evidence type="ECO:0000313" key="3">
    <source>
        <dbReference type="EMBL" id="MBA0084897.1"/>
    </source>
</evidence>
<evidence type="ECO:0000256" key="1">
    <source>
        <dbReference type="SAM" id="Phobius"/>
    </source>
</evidence>
<feature type="domain" description="MacB-like periplasmic core" evidence="2">
    <location>
        <begin position="97"/>
        <end position="277"/>
    </location>
</feature>
<dbReference type="GO" id="GO:0022857">
    <property type="term" value="F:transmembrane transporter activity"/>
    <property type="evidence" value="ECO:0007669"/>
    <property type="project" value="TreeGrafter"/>
</dbReference>
<proteinExistence type="predicted"/>
<reference evidence="3" key="1">
    <citation type="submission" date="2020-06" db="EMBL/GenBank/DDBJ databases">
        <title>Legume-microbial interactions unlock mineral nutrients during tropical forest succession.</title>
        <authorList>
            <person name="Epihov D.Z."/>
        </authorList>
    </citation>
    <scope>NUCLEOTIDE SEQUENCE [LARGE SCALE GENOMIC DNA]</scope>
    <source>
        <strain evidence="3">Pan2503</strain>
    </source>
</reference>
<organism evidence="3 4">
    <name type="scientific">Candidatus Acidiferrum panamense</name>
    <dbReference type="NCBI Taxonomy" id="2741543"/>
    <lineage>
        <taxon>Bacteria</taxon>
        <taxon>Pseudomonadati</taxon>
        <taxon>Acidobacteriota</taxon>
        <taxon>Terriglobia</taxon>
        <taxon>Candidatus Acidiferrales</taxon>
        <taxon>Candidatus Acidiferrum</taxon>
    </lineage>
</organism>
<dbReference type="InterPro" id="IPR047928">
    <property type="entry name" value="Perm_prefix_1"/>
</dbReference>
<protein>
    <submittedName>
        <fullName evidence="3">ABC transporter permease</fullName>
    </submittedName>
</protein>
<keyword evidence="1" id="KW-0812">Transmembrane</keyword>
<dbReference type="Pfam" id="PF12704">
    <property type="entry name" value="MacB_PCD"/>
    <property type="match status" value="1"/>
</dbReference>
<dbReference type="EMBL" id="JACDQQ010000756">
    <property type="protein sequence ID" value="MBA0084897.1"/>
    <property type="molecule type" value="Genomic_DNA"/>
</dbReference>
<sequence length="280" mass="31685">MRSWKRLWLRLRYLAQHSQRQRLLWEEMDFHIESMTQDLVREGMPEREARAAAHRKFGNMTRKSEEVHTIWIAQWIDDASQDLRYALRMLAKSPGFTAVAVLTLALGIGANTAIFSVVNGVLISPLPFRNADRIVSVFEDMPDFAEGSISYPVFLDWQRDNRSFESMAAYRWANGTITGAGQPENVRARCVSAAFFPILGVNPILGRNFNAEDDRRGADPTVLISEGLWQRKFGRDAAVIGKRLVVGGTGRTIVGVIPASFRLKIWNFRTGDLYVPIGEE</sequence>
<accession>A0A7V8NPF3</accession>
<dbReference type="PANTHER" id="PTHR30572">
    <property type="entry name" value="MEMBRANE COMPONENT OF TRANSPORTER-RELATED"/>
    <property type="match status" value="1"/>
</dbReference>
<dbReference type="InterPro" id="IPR050250">
    <property type="entry name" value="Macrolide_Exporter_MacB"/>
</dbReference>
<dbReference type="Proteomes" id="UP000567293">
    <property type="component" value="Unassembled WGS sequence"/>
</dbReference>
<keyword evidence="4" id="KW-1185">Reference proteome</keyword>
<keyword evidence="1" id="KW-0472">Membrane</keyword>
<comment type="caution">
    <text evidence="3">The sequence shown here is derived from an EMBL/GenBank/DDBJ whole genome shotgun (WGS) entry which is preliminary data.</text>
</comment>
<feature type="non-terminal residue" evidence="3">
    <location>
        <position position="280"/>
    </location>
</feature>
<name>A0A7V8NPF3_9BACT</name>
<dbReference type="GO" id="GO:0005886">
    <property type="term" value="C:plasma membrane"/>
    <property type="evidence" value="ECO:0007669"/>
    <property type="project" value="TreeGrafter"/>
</dbReference>
<dbReference type="PANTHER" id="PTHR30572:SF4">
    <property type="entry name" value="ABC TRANSPORTER PERMEASE YTRF"/>
    <property type="match status" value="1"/>
</dbReference>
<feature type="transmembrane region" description="Helical" evidence="1">
    <location>
        <begin position="96"/>
        <end position="118"/>
    </location>
</feature>
<dbReference type="NCBIfam" id="NF038403">
    <property type="entry name" value="perm_prefix_1"/>
    <property type="match status" value="1"/>
</dbReference>
<dbReference type="InterPro" id="IPR025857">
    <property type="entry name" value="MacB_PCD"/>
</dbReference>
<evidence type="ECO:0000313" key="4">
    <source>
        <dbReference type="Proteomes" id="UP000567293"/>
    </source>
</evidence>
<gene>
    <name evidence="3" type="ORF">HRJ53_07875</name>
</gene>
<keyword evidence="1" id="KW-1133">Transmembrane helix</keyword>
<dbReference type="AlphaFoldDB" id="A0A7V8NPF3"/>